<reference evidence="1 2" key="1">
    <citation type="submission" date="2023-11" db="EMBL/GenBank/DDBJ databases">
        <title>Lentzea sokolovensis, sp. nov., Lentzea kristufkii, sp. nov., and Lentzea miocenensis, sp. nov., rare actinobacteria from Sokolov Coal Basin, Miocene lacustrine sediment, Czech Republic.</title>
        <authorList>
            <person name="Lara A."/>
            <person name="Kotroba L."/>
            <person name="Nouioui I."/>
            <person name="Neumann-Schaal M."/>
            <person name="Mast Y."/>
            <person name="Chronakova A."/>
        </authorList>
    </citation>
    <scope>NUCLEOTIDE SEQUENCE [LARGE SCALE GENOMIC DNA]</scope>
    <source>
        <strain evidence="1 2">BCCO 10_0798</strain>
    </source>
</reference>
<comment type="caution">
    <text evidence="1">The sequence shown here is derived from an EMBL/GenBank/DDBJ whole genome shotgun (WGS) entry which is preliminary data.</text>
</comment>
<reference evidence="1 2" key="2">
    <citation type="submission" date="2023-11" db="EMBL/GenBank/DDBJ databases">
        <authorList>
            <person name="Lara A.C."/>
            <person name="Chronakova A."/>
        </authorList>
    </citation>
    <scope>NUCLEOTIDE SEQUENCE [LARGE SCALE GENOMIC DNA]</scope>
    <source>
        <strain evidence="1 2">BCCO 10_0798</strain>
    </source>
</reference>
<gene>
    <name evidence="1" type="ORF">SK571_18100</name>
</gene>
<organism evidence="1 2">
    <name type="scientific">Lentzea kristufekii</name>
    <dbReference type="NCBI Taxonomy" id="3095430"/>
    <lineage>
        <taxon>Bacteria</taxon>
        <taxon>Bacillati</taxon>
        <taxon>Actinomycetota</taxon>
        <taxon>Actinomycetes</taxon>
        <taxon>Pseudonocardiales</taxon>
        <taxon>Pseudonocardiaceae</taxon>
        <taxon>Lentzea</taxon>
    </lineage>
</organism>
<name>A0ABU4TSP6_9PSEU</name>
<keyword evidence="2" id="KW-1185">Reference proteome</keyword>
<dbReference type="RefSeq" id="WP_319985243.1">
    <property type="nucleotide sequence ID" value="NZ_JAXAVV010000008.1"/>
</dbReference>
<sequence>MSGFQADLKALEAHERELKALLAGLPSAADAGADYVGNPQAWGLIGQFFAIGMELWTNDARAYVDAVKAAGEGVVERFADMRQAYEDQEASMAATFKKLRENLDGVQP</sequence>
<evidence type="ECO:0000313" key="1">
    <source>
        <dbReference type="EMBL" id="MDX8051305.1"/>
    </source>
</evidence>
<protein>
    <recommendedName>
        <fullName evidence="3">Excreted virulence factor EspC, type VII ESX diderm</fullName>
    </recommendedName>
</protein>
<dbReference type="EMBL" id="JAXAVV010000008">
    <property type="protein sequence ID" value="MDX8051305.1"/>
    <property type="molecule type" value="Genomic_DNA"/>
</dbReference>
<evidence type="ECO:0000313" key="2">
    <source>
        <dbReference type="Proteomes" id="UP001271792"/>
    </source>
</evidence>
<dbReference type="Proteomes" id="UP001271792">
    <property type="component" value="Unassembled WGS sequence"/>
</dbReference>
<proteinExistence type="predicted"/>
<evidence type="ECO:0008006" key="3">
    <source>
        <dbReference type="Google" id="ProtNLM"/>
    </source>
</evidence>
<accession>A0ABU4TSP6</accession>